<protein>
    <submittedName>
        <fullName evidence="1">Uncharacterized protein</fullName>
    </submittedName>
</protein>
<evidence type="ECO:0000313" key="2">
    <source>
        <dbReference type="Proteomes" id="UP001054837"/>
    </source>
</evidence>
<keyword evidence="2" id="KW-1185">Reference proteome</keyword>
<dbReference type="Proteomes" id="UP001054837">
    <property type="component" value="Unassembled WGS sequence"/>
</dbReference>
<proteinExistence type="predicted"/>
<organism evidence="1 2">
    <name type="scientific">Caerostris darwini</name>
    <dbReference type="NCBI Taxonomy" id="1538125"/>
    <lineage>
        <taxon>Eukaryota</taxon>
        <taxon>Metazoa</taxon>
        <taxon>Ecdysozoa</taxon>
        <taxon>Arthropoda</taxon>
        <taxon>Chelicerata</taxon>
        <taxon>Arachnida</taxon>
        <taxon>Araneae</taxon>
        <taxon>Araneomorphae</taxon>
        <taxon>Entelegynae</taxon>
        <taxon>Araneoidea</taxon>
        <taxon>Araneidae</taxon>
        <taxon>Caerostris</taxon>
    </lineage>
</organism>
<dbReference type="AlphaFoldDB" id="A0AAV4S1Z8"/>
<name>A0AAV4S1Z8_9ARAC</name>
<sequence length="87" mass="9912">MAKYQRKETIGDYSPMERQDFPFDASCLPEIQLSPGMTVVINWPHLDDGCAPSQFWRALSNSKTTLPALPNRKYAAWIVDGALNYYN</sequence>
<evidence type="ECO:0000313" key="1">
    <source>
        <dbReference type="EMBL" id="GIY26621.1"/>
    </source>
</evidence>
<comment type="caution">
    <text evidence="1">The sequence shown here is derived from an EMBL/GenBank/DDBJ whole genome shotgun (WGS) entry which is preliminary data.</text>
</comment>
<reference evidence="1 2" key="1">
    <citation type="submission" date="2021-06" db="EMBL/GenBank/DDBJ databases">
        <title>Caerostris darwini draft genome.</title>
        <authorList>
            <person name="Kono N."/>
            <person name="Arakawa K."/>
        </authorList>
    </citation>
    <scope>NUCLEOTIDE SEQUENCE [LARGE SCALE GENOMIC DNA]</scope>
</reference>
<accession>A0AAV4S1Z8</accession>
<dbReference type="EMBL" id="BPLQ01006959">
    <property type="protein sequence ID" value="GIY26621.1"/>
    <property type="molecule type" value="Genomic_DNA"/>
</dbReference>
<gene>
    <name evidence="1" type="ORF">CDAR_593581</name>
</gene>